<dbReference type="RefSeq" id="WP_264774351.1">
    <property type="nucleotide sequence ID" value="NZ_AP026560.1"/>
</dbReference>
<evidence type="ECO:0000256" key="2">
    <source>
        <dbReference type="ARBA" id="ARBA00022670"/>
    </source>
</evidence>
<organism evidence="7 8">
    <name type="scientific">Deinococcus aetherius</name>
    <dbReference type="NCBI Taxonomy" id="200252"/>
    <lineage>
        <taxon>Bacteria</taxon>
        <taxon>Thermotogati</taxon>
        <taxon>Deinococcota</taxon>
        <taxon>Deinococci</taxon>
        <taxon>Deinococcales</taxon>
        <taxon>Deinococcaceae</taxon>
        <taxon>Deinococcus</taxon>
    </lineage>
</organism>
<sequence>MSAPPAPDLDPRTHALDPGRRVAEEALRGRLPGEGWRYLTPRAGWVGRSRLSLLARPESDAAQVTEALPGEALEVLEEREGGWAWVRTGHDRYLGWARAAGLGFTPPPGEALTVTALRGHAFAGPRVSRAVVAELCFGARLGRAPGGVETEDGRRWVPVWLPDGEEAWVQEVVLSPAPAGDAASFALRFLETPYVWGGRSAWGLDCSGLTQVSYAALGRPLPRDADQQRGALGEVEEPERGDLAFFPGHVGLMLDARSVVHANATRMRVSVETLGEGEYGERLARGLTGFGRWAP</sequence>
<dbReference type="EMBL" id="AP026560">
    <property type="protein sequence ID" value="BDP41609.1"/>
    <property type="molecule type" value="Genomic_DNA"/>
</dbReference>
<dbReference type="InterPro" id="IPR038765">
    <property type="entry name" value="Papain-like_cys_pep_sf"/>
</dbReference>
<proteinExistence type="inferred from homology"/>
<evidence type="ECO:0000313" key="7">
    <source>
        <dbReference type="EMBL" id="BDP41609.1"/>
    </source>
</evidence>
<feature type="domain" description="NlpC/P60" evidence="6">
    <location>
        <begin position="176"/>
        <end position="291"/>
    </location>
</feature>
<name>A0ABM8ACT8_9DEIO</name>
<evidence type="ECO:0000256" key="5">
    <source>
        <dbReference type="SAM" id="MobiDB-lite"/>
    </source>
</evidence>
<keyword evidence="3" id="KW-0378">Hydrolase</keyword>
<gene>
    <name evidence="7" type="ORF">DAETH_15780</name>
</gene>
<dbReference type="InterPro" id="IPR000064">
    <property type="entry name" value="NLP_P60_dom"/>
</dbReference>
<dbReference type="PROSITE" id="PS51935">
    <property type="entry name" value="NLPC_P60"/>
    <property type="match status" value="1"/>
</dbReference>
<evidence type="ECO:0000256" key="1">
    <source>
        <dbReference type="ARBA" id="ARBA00007074"/>
    </source>
</evidence>
<comment type="similarity">
    <text evidence="1">Belongs to the peptidase C40 family.</text>
</comment>
<evidence type="ECO:0000256" key="3">
    <source>
        <dbReference type="ARBA" id="ARBA00022801"/>
    </source>
</evidence>
<dbReference type="Pfam" id="PF00877">
    <property type="entry name" value="NLPC_P60"/>
    <property type="match status" value="1"/>
</dbReference>
<dbReference type="Proteomes" id="UP001064971">
    <property type="component" value="Chromosome"/>
</dbReference>
<keyword evidence="8" id="KW-1185">Reference proteome</keyword>
<dbReference type="SUPFAM" id="SSF54001">
    <property type="entry name" value="Cysteine proteinases"/>
    <property type="match status" value="1"/>
</dbReference>
<evidence type="ECO:0000313" key="8">
    <source>
        <dbReference type="Proteomes" id="UP001064971"/>
    </source>
</evidence>
<dbReference type="InterPro" id="IPR051202">
    <property type="entry name" value="Peptidase_C40"/>
</dbReference>
<evidence type="ECO:0000259" key="6">
    <source>
        <dbReference type="PROSITE" id="PS51935"/>
    </source>
</evidence>
<dbReference type="PANTHER" id="PTHR47053">
    <property type="entry name" value="MUREIN DD-ENDOPEPTIDASE MEPH-RELATED"/>
    <property type="match status" value="1"/>
</dbReference>
<dbReference type="InterPro" id="IPR041382">
    <property type="entry name" value="SH3_16"/>
</dbReference>
<dbReference type="Gene3D" id="3.90.1720.10">
    <property type="entry name" value="endopeptidase domain like (from Nostoc punctiforme)"/>
    <property type="match status" value="1"/>
</dbReference>
<keyword evidence="4" id="KW-0788">Thiol protease</keyword>
<protein>
    <submittedName>
        <fullName evidence="7">Peptidase</fullName>
    </submittedName>
</protein>
<feature type="region of interest" description="Disordered" evidence="5">
    <location>
        <begin position="1"/>
        <end position="21"/>
    </location>
</feature>
<accession>A0ABM8ACT8</accession>
<dbReference type="Gene3D" id="2.30.30.40">
    <property type="entry name" value="SH3 Domains"/>
    <property type="match status" value="2"/>
</dbReference>
<evidence type="ECO:0000256" key="4">
    <source>
        <dbReference type="ARBA" id="ARBA00022807"/>
    </source>
</evidence>
<keyword evidence="2" id="KW-0645">Protease</keyword>
<dbReference type="PANTHER" id="PTHR47053:SF1">
    <property type="entry name" value="MUREIN DD-ENDOPEPTIDASE MEPH-RELATED"/>
    <property type="match status" value="1"/>
</dbReference>
<dbReference type="Pfam" id="PF18348">
    <property type="entry name" value="SH3_16"/>
    <property type="match status" value="1"/>
</dbReference>
<reference evidence="7" key="1">
    <citation type="submission" date="2022-07" db="EMBL/GenBank/DDBJ databases">
        <title>Complete Genome Sequence of the Radioresistant Bacterium Deinococcus aetherius ST0316, Isolated from the Air Dust collected in Lower Stratosphere above Japan.</title>
        <authorList>
            <person name="Satoh K."/>
            <person name="Hagiwara K."/>
            <person name="Katsumata K."/>
            <person name="Kubo A."/>
            <person name="Yokobori S."/>
            <person name="Yamagishi A."/>
            <person name="Oono Y."/>
            <person name="Narumi I."/>
        </authorList>
    </citation>
    <scope>NUCLEOTIDE SEQUENCE</scope>
    <source>
        <strain evidence="7">ST0316</strain>
    </source>
</reference>
<feature type="compositionally biased region" description="Basic and acidic residues" evidence="5">
    <location>
        <begin position="9"/>
        <end position="21"/>
    </location>
</feature>